<feature type="domain" description="FAD dependent oxidoreductase" evidence="3">
    <location>
        <begin position="7"/>
        <end position="400"/>
    </location>
</feature>
<dbReference type="GO" id="GO:0055130">
    <property type="term" value="P:D-alanine catabolic process"/>
    <property type="evidence" value="ECO:0007669"/>
    <property type="project" value="TreeGrafter"/>
</dbReference>
<keyword evidence="5" id="KW-1185">Reference proteome</keyword>
<dbReference type="Gene3D" id="3.50.50.60">
    <property type="entry name" value="FAD/NAD(P)-binding domain"/>
    <property type="match status" value="2"/>
</dbReference>
<dbReference type="Pfam" id="PF01266">
    <property type="entry name" value="DAO"/>
    <property type="match status" value="1"/>
</dbReference>
<dbReference type="OrthoDB" id="9805337at2"/>
<evidence type="ECO:0000256" key="1">
    <source>
        <dbReference type="ARBA" id="ARBA00009410"/>
    </source>
</evidence>
<dbReference type="RefSeq" id="WP_160613143.1">
    <property type="nucleotide sequence ID" value="NZ_JAUFQM010000001.1"/>
</dbReference>
<dbReference type="PANTHER" id="PTHR13847">
    <property type="entry name" value="SARCOSINE DEHYDROGENASE-RELATED"/>
    <property type="match status" value="1"/>
</dbReference>
<dbReference type="Gene3D" id="3.30.9.10">
    <property type="entry name" value="D-Amino Acid Oxidase, subunit A, domain 2"/>
    <property type="match status" value="1"/>
</dbReference>
<evidence type="ECO:0000256" key="2">
    <source>
        <dbReference type="ARBA" id="ARBA00023002"/>
    </source>
</evidence>
<dbReference type="SUPFAM" id="SSF51905">
    <property type="entry name" value="FAD/NAD(P)-binding domain"/>
    <property type="match status" value="1"/>
</dbReference>
<name>A0A844Z769_9SPHN</name>
<proteinExistence type="inferred from homology"/>
<evidence type="ECO:0000313" key="5">
    <source>
        <dbReference type="Proteomes" id="UP000460290"/>
    </source>
</evidence>
<gene>
    <name evidence="4" type="ORF">GRI35_04980</name>
</gene>
<dbReference type="GO" id="GO:0005886">
    <property type="term" value="C:plasma membrane"/>
    <property type="evidence" value="ECO:0007669"/>
    <property type="project" value="TreeGrafter"/>
</dbReference>
<sequence>MAKGKNVVVIGAGIIGVTTAHALARTGWKVTMLDAREGPALGTSLGNGRQLSYSHTDALANPRLLAKIPALAMGLDDAFQLSLRPEPALLEWLARFVRNCTAARFRGNTLACLSVAQRSRRELDLFLSENPIDFQYSNPGKLVLFRSKTELAHAAQSMDLKVCNGTVQRAVGRDEALALEPALGQCGHELVGAIYSPADGVGNCSLFATQLVKHTQREYGLNYLRNALVTSISERTDGMQIELADGNIFQTPMAVICTGHESASLLRRLGHRIPVQPMKGYSFTAPRGPNPPTISITDSAHRLVFTDIGDQVLVAGIADLGDGSAKLDEKRIETVLNTARKAMPDAADYDAATSFWTGHRPVTPNSQPITKRLGRSLAVNTGHGMLGWTMAMGSAAILAEELAQE</sequence>
<dbReference type="InterPro" id="IPR036188">
    <property type="entry name" value="FAD/NAD-bd_sf"/>
</dbReference>
<organism evidence="4 5">
    <name type="scientific">Pontixanthobacter aestiaquae</name>
    <dbReference type="NCBI Taxonomy" id="1509367"/>
    <lineage>
        <taxon>Bacteria</taxon>
        <taxon>Pseudomonadati</taxon>
        <taxon>Pseudomonadota</taxon>
        <taxon>Alphaproteobacteria</taxon>
        <taxon>Sphingomonadales</taxon>
        <taxon>Erythrobacteraceae</taxon>
        <taxon>Pontixanthobacter</taxon>
    </lineage>
</organism>
<dbReference type="EMBL" id="WTYZ01000001">
    <property type="protein sequence ID" value="MXO82723.1"/>
    <property type="molecule type" value="Genomic_DNA"/>
</dbReference>
<dbReference type="SUPFAM" id="SSF54373">
    <property type="entry name" value="FAD-linked reductases, C-terminal domain"/>
    <property type="match status" value="1"/>
</dbReference>
<evidence type="ECO:0000313" key="4">
    <source>
        <dbReference type="EMBL" id="MXO82723.1"/>
    </source>
</evidence>
<dbReference type="AlphaFoldDB" id="A0A844Z769"/>
<comment type="similarity">
    <text evidence="1">Belongs to the DadA oxidoreductase family.</text>
</comment>
<dbReference type="Proteomes" id="UP000460290">
    <property type="component" value="Unassembled WGS sequence"/>
</dbReference>
<accession>A0A844Z769</accession>
<dbReference type="InterPro" id="IPR006076">
    <property type="entry name" value="FAD-dep_OxRdtase"/>
</dbReference>
<dbReference type="PANTHER" id="PTHR13847:SF280">
    <property type="entry name" value="D-AMINO ACID DEHYDROGENASE"/>
    <property type="match status" value="1"/>
</dbReference>
<dbReference type="GO" id="GO:0005737">
    <property type="term" value="C:cytoplasm"/>
    <property type="evidence" value="ECO:0007669"/>
    <property type="project" value="TreeGrafter"/>
</dbReference>
<reference evidence="4 5" key="1">
    <citation type="submission" date="2019-12" db="EMBL/GenBank/DDBJ databases">
        <title>Genomic-based taxomic classification of the family Erythrobacteraceae.</title>
        <authorList>
            <person name="Xu L."/>
        </authorList>
    </citation>
    <scope>NUCLEOTIDE SEQUENCE [LARGE SCALE GENOMIC DNA]</scope>
    <source>
        <strain evidence="4 5">KCTC 42006</strain>
    </source>
</reference>
<protein>
    <submittedName>
        <fullName evidence="4">FAD-dependent oxidoreductase</fullName>
    </submittedName>
</protein>
<evidence type="ECO:0000259" key="3">
    <source>
        <dbReference type="Pfam" id="PF01266"/>
    </source>
</evidence>
<keyword evidence="2" id="KW-0560">Oxidoreductase</keyword>
<comment type="caution">
    <text evidence="4">The sequence shown here is derived from an EMBL/GenBank/DDBJ whole genome shotgun (WGS) entry which is preliminary data.</text>
</comment>
<dbReference type="GO" id="GO:0008718">
    <property type="term" value="F:D-amino-acid dehydrogenase activity"/>
    <property type="evidence" value="ECO:0007669"/>
    <property type="project" value="TreeGrafter"/>
</dbReference>